<dbReference type="SMART" id="SM00534">
    <property type="entry name" value="MUTSac"/>
    <property type="match status" value="1"/>
</dbReference>
<dbReference type="InterPro" id="IPR027417">
    <property type="entry name" value="P-loop_NTPase"/>
</dbReference>
<organism evidence="5 6">
    <name type="scientific">Thermoanaerobacter thermohydrosulfuricus</name>
    <name type="common">Clostridium thermohydrosulfuricum</name>
    <dbReference type="NCBI Taxonomy" id="1516"/>
    <lineage>
        <taxon>Bacteria</taxon>
        <taxon>Bacillati</taxon>
        <taxon>Bacillota</taxon>
        <taxon>Clostridia</taxon>
        <taxon>Thermoanaerobacterales</taxon>
        <taxon>Thermoanaerobacteraceae</taxon>
        <taxon>Thermoanaerobacter</taxon>
    </lineage>
</organism>
<dbReference type="AlphaFoldDB" id="A0A1G7IDQ7"/>
<proteinExistence type="predicted"/>
<feature type="domain" description="DNA mismatch repair proteins mutS family" evidence="4">
    <location>
        <begin position="324"/>
        <end position="497"/>
    </location>
</feature>
<keyword evidence="2" id="KW-0067">ATP-binding</keyword>
<dbReference type="GO" id="GO:0030983">
    <property type="term" value="F:mismatched DNA binding"/>
    <property type="evidence" value="ECO:0007669"/>
    <property type="project" value="InterPro"/>
</dbReference>
<reference evidence="5 6" key="1">
    <citation type="submission" date="2016-10" db="EMBL/GenBank/DDBJ databases">
        <authorList>
            <person name="de Groot N.N."/>
        </authorList>
    </citation>
    <scope>NUCLEOTIDE SEQUENCE [LARGE SCALE GENOMIC DNA]</scope>
    <source>
        <strain evidence="5 6">DSM 569</strain>
    </source>
</reference>
<dbReference type="GO" id="GO:0006298">
    <property type="term" value="P:mismatch repair"/>
    <property type="evidence" value="ECO:0007669"/>
    <property type="project" value="InterPro"/>
</dbReference>
<evidence type="ECO:0000313" key="5">
    <source>
        <dbReference type="EMBL" id="SDF10870.1"/>
    </source>
</evidence>
<name>A0A1G7IDQ7_THETY</name>
<dbReference type="SUPFAM" id="SSF52540">
    <property type="entry name" value="P-loop containing nucleoside triphosphate hydrolases"/>
    <property type="match status" value="1"/>
</dbReference>
<evidence type="ECO:0000256" key="3">
    <source>
        <dbReference type="ARBA" id="ARBA00023125"/>
    </source>
</evidence>
<sequence length="500" mass="57409">MKVLLMYRDHDFDLQQKLPSNEEALIQDLELNTLFNAMSLGDNFLFEVAKKSVLSSVYSDLATILYRQDVLKDSLKNSSIVRNIYNIAVEAIENEKKYYFSIFTRYPAAILHSSMDVLHMFMEMLKKLKSIADQHADKFESEGFKRFFAMLKKELDDEYFESIQNHLKELEFRDGILISAELGKGNKGVNYILRKQEDKKQSLIDRIFSKRPDAYTFYISERDESGARALSDLKDRGINLVANALAQSADHILSFFNILRTELAFYIGCLNLYEKLAQIGEPVSFPIPVASSERRHSFKGLYDVCLALTMKQKIVGNDLNADNKDLAIITGANQGGKSTFLRSIGLAQLMMQCGMFVPAEYFSANICDGIFTHYKRKEDATMKSGKLDEELSRMSDIVDNIKPNSMVLFNESFAATNEREGSEIARQIITALIEKRIKVFFVTHLFEFAYSFYNKKLENVIFLRAERRNDGKRTFKITEGKPLQTSYGEDLYKKIFGESY</sequence>
<keyword evidence="1" id="KW-0547">Nucleotide-binding</keyword>
<dbReference type="Gene3D" id="3.40.50.300">
    <property type="entry name" value="P-loop containing nucleotide triphosphate hydrolases"/>
    <property type="match status" value="1"/>
</dbReference>
<evidence type="ECO:0000256" key="2">
    <source>
        <dbReference type="ARBA" id="ARBA00022840"/>
    </source>
</evidence>
<evidence type="ECO:0000256" key="1">
    <source>
        <dbReference type="ARBA" id="ARBA00022741"/>
    </source>
</evidence>
<dbReference type="InterPro" id="IPR000432">
    <property type="entry name" value="DNA_mismatch_repair_MutS_C"/>
</dbReference>
<dbReference type="PANTHER" id="PTHR11361:SF34">
    <property type="entry name" value="DNA MISMATCH REPAIR PROTEIN MSH1, MITOCHONDRIAL"/>
    <property type="match status" value="1"/>
</dbReference>
<dbReference type="PANTHER" id="PTHR11361">
    <property type="entry name" value="DNA MISMATCH REPAIR PROTEIN MUTS FAMILY MEMBER"/>
    <property type="match status" value="1"/>
</dbReference>
<dbReference type="InterPro" id="IPR045076">
    <property type="entry name" value="MutS"/>
</dbReference>
<keyword evidence="3" id="KW-0238">DNA-binding</keyword>
<dbReference type="GO" id="GO:0005524">
    <property type="term" value="F:ATP binding"/>
    <property type="evidence" value="ECO:0007669"/>
    <property type="project" value="UniProtKB-KW"/>
</dbReference>
<dbReference type="GO" id="GO:0005829">
    <property type="term" value="C:cytosol"/>
    <property type="evidence" value="ECO:0007669"/>
    <property type="project" value="TreeGrafter"/>
</dbReference>
<dbReference type="EMBL" id="FNBS01000004">
    <property type="protein sequence ID" value="SDF10870.1"/>
    <property type="molecule type" value="Genomic_DNA"/>
</dbReference>
<evidence type="ECO:0000259" key="4">
    <source>
        <dbReference type="SMART" id="SM00534"/>
    </source>
</evidence>
<dbReference type="Pfam" id="PF00488">
    <property type="entry name" value="MutS_V"/>
    <property type="match status" value="1"/>
</dbReference>
<evidence type="ECO:0000313" key="6">
    <source>
        <dbReference type="Proteomes" id="UP000183404"/>
    </source>
</evidence>
<dbReference type="GO" id="GO:0140664">
    <property type="term" value="F:ATP-dependent DNA damage sensor activity"/>
    <property type="evidence" value="ECO:0007669"/>
    <property type="project" value="InterPro"/>
</dbReference>
<gene>
    <name evidence="5" type="ORF">SAMN04244560_00240</name>
</gene>
<accession>A0A1G7IDQ7</accession>
<dbReference type="Proteomes" id="UP000183404">
    <property type="component" value="Unassembled WGS sequence"/>
</dbReference>
<dbReference type="RefSeq" id="WP_004398856.1">
    <property type="nucleotide sequence ID" value="NZ_FNBS01000004.1"/>
</dbReference>
<protein>
    <submittedName>
        <fullName evidence="5">MutS domain V</fullName>
    </submittedName>
</protein>